<dbReference type="InterPro" id="IPR036465">
    <property type="entry name" value="vWFA_dom_sf"/>
</dbReference>
<sequence>MDFAKAMKEENKFTRTENGAVALNTTSDARLDLFGTIGALRDADENRITTLFSEAYAQDKLFATKIIFYARDIRCGLGERKTFRTIIRYMAEHHPEALRPNLDLIGVFGRYDDLYELIGTPLEDDMWKTMKNQFEEDLKNLNDGKAISLLAKWIKTADASSAETRKLGILTAQKLDYPVYNFKRIVRSMRKQIGVVESLMSAGKWNEIKYPEVPSRAMMIYRRAFAKHDPDGFSEFVNKADKGEVKINASTLYPYDIVEKILYGRENNKVLEVQWKALPDYIEQGTNALIMADVSGSMYGRPMATSIGLAIYFAERNTDAYHNLFMTFSSNPQIVTLKGETLHQKIINVAKANWGCSTNLKAAFEKVLDIAEESNVSQEEMPKAIVVISDMEIDYSGNKDWTFYDKMEKKFRKAGYVIPNIIFWNVNSRHDVFHADATRKGVQLASGQSVTVFKQVLQNLGYNPIEAMENIINSERYDCIIIEKI</sequence>
<dbReference type="CDD" id="cd00198">
    <property type="entry name" value="vWFA"/>
    <property type="match status" value="1"/>
</dbReference>
<dbReference type="AlphaFoldDB" id="A0A3E5EPH1"/>
<evidence type="ECO:0000259" key="1">
    <source>
        <dbReference type="Pfam" id="PF11443"/>
    </source>
</evidence>
<name>A0A3E5EPH1_9FIRM</name>
<gene>
    <name evidence="3" type="ORF">DXB38_01000</name>
</gene>
<protein>
    <submittedName>
        <fullName evidence="3">DUF2828 family protein</fullName>
    </submittedName>
</protein>
<evidence type="ECO:0000313" key="4">
    <source>
        <dbReference type="Proteomes" id="UP000261105"/>
    </source>
</evidence>
<feature type="domain" description="DUF2828" evidence="1">
    <location>
        <begin position="16"/>
        <end position="125"/>
    </location>
</feature>
<dbReference type="Pfam" id="PF11443">
    <property type="entry name" value="DUF2828"/>
    <property type="match status" value="2"/>
</dbReference>
<dbReference type="Proteomes" id="UP000261105">
    <property type="component" value="Unassembled WGS sequence"/>
</dbReference>
<dbReference type="InterPro" id="IPR011205">
    <property type="entry name" value="UCP015417_vWA"/>
</dbReference>
<evidence type="ECO:0000259" key="2">
    <source>
        <dbReference type="Pfam" id="PF25043"/>
    </source>
</evidence>
<feature type="domain" description="DUF2828" evidence="1">
    <location>
        <begin position="183"/>
        <end position="282"/>
    </location>
</feature>
<accession>A0A3E5EPH1</accession>
<dbReference type="PIRSF" id="PIRSF015417">
    <property type="entry name" value="T31B5_30_vWA"/>
    <property type="match status" value="1"/>
</dbReference>
<evidence type="ECO:0000313" key="3">
    <source>
        <dbReference type="EMBL" id="RGN90597.1"/>
    </source>
</evidence>
<comment type="caution">
    <text evidence="3">The sequence shown here is derived from an EMBL/GenBank/DDBJ whole genome shotgun (WGS) entry which is preliminary data.</text>
</comment>
<dbReference type="SUPFAM" id="SSF53300">
    <property type="entry name" value="vWA-like"/>
    <property type="match status" value="1"/>
</dbReference>
<organism evidence="3 4">
    <name type="scientific">Blautia obeum</name>
    <dbReference type="NCBI Taxonomy" id="40520"/>
    <lineage>
        <taxon>Bacteria</taxon>
        <taxon>Bacillati</taxon>
        <taxon>Bacillota</taxon>
        <taxon>Clostridia</taxon>
        <taxon>Lachnospirales</taxon>
        <taxon>Lachnospiraceae</taxon>
        <taxon>Blautia</taxon>
    </lineage>
</organism>
<dbReference type="Pfam" id="PF25043">
    <property type="entry name" value="DUF7788"/>
    <property type="match status" value="1"/>
</dbReference>
<reference evidence="3 4" key="1">
    <citation type="submission" date="2018-08" db="EMBL/GenBank/DDBJ databases">
        <title>A genome reference for cultivated species of the human gut microbiota.</title>
        <authorList>
            <person name="Zou Y."/>
            <person name="Xue W."/>
            <person name="Luo G."/>
        </authorList>
    </citation>
    <scope>NUCLEOTIDE SEQUENCE [LARGE SCALE GENOMIC DNA]</scope>
    <source>
        <strain evidence="3 4">OM03-6</strain>
    </source>
</reference>
<proteinExistence type="predicted"/>
<dbReference type="Gene3D" id="3.40.50.410">
    <property type="entry name" value="von Willebrand factor, type A domain"/>
    <property type="match status" value="1"/>
</dbReference>
<dbReference type="PANTHER" id="PTHR31373">
    <property type="entry name" value="OS06G0652100 PROTEIN"/>
    <property type="match status" value="1"/>
</dbReference>
<dbReference type="InterPro" id="IPR058580">
    <property type="entry name" value="DUF2828"/>
</dbReference>
<dbReference type="PANTHER" id="PTHR31373:SF27">
    <property type="entry name" value="TROVE DOMAIN-CONTAINING PROTEIN"/>
    <property type="match status" value="1"/>
</dbReference>
<dbReference type="InterPro" id="IPR056690">
    <property type="entry name" value="DUF7788"/>
</dbReference>
<feature type="domain" description="DUF7788" evidence="2">
    <location>
        <begin position="287"/>
        <end position="462"/>
    </location>
</feature>
<dbReference type="EMBL" id="QSUZ01000001">
    <property type="protein sequence ID" value="RGN90597.1"/>
    <property type="molecule type" value="Genomic_DNA"/>
</dbReference>